<organism evidence="5 6">
    <name type="scientific">Mytilus coruscus</name>
    <name type="common">Sea mussel</name>
    <dbReference type="NCBI Taxonomy" id="42192"/>
    <lineage>
        <taxon>Eukaryota</taxon>
        <taxon>Metazoa</taxon>
        <taxon>Spiralia</taxon>
        <taxon>Lophotrochozoa</taxon>
        <taxon>Mollusca</taxon>
        <taxon>Bivalvia</taxon>
        <taxon>Autobranchia</taxon>
        <taxon>Pteriomorphia</taxon>
        <taxon>Mytilida</taxon>
        <taxon>Mytiloidea</taxon>
        <taxon>Mytilidae</taxon>
        <taxon>Mytilinae</taxon>
        <taxon>Mytilus</taxon>
    </lineage>
</organism>
<dbReference type="EC" id="5.6.2.3" evidence="1"/>
<evidence type="ECO:0000256" key="2">
    <source>
        <dbReference type="SAM" id="Coils"/>
    </source>
</evidence>
<dbReference type="GO" id="GO:0006281">
    <property type="term" value="P:DNA repair"/>
    <property type="evidence" value="ECO:0007669"/>
    <property type="project" value="UniProtKB-KW"/>
</dbReference>
<evidence type="ECO:0000256" key="1">
    <source>
        <dbReference type="RuleBase" id="RU363044"/>
    </source>
</evidence>
<dbReference type="InterPro" id="IPR027417">
    <property type="entry name" value="P-loop_NTPase"/>
</dbReference>
<dbReference type="SUPFAM" id="SSF52540">
    <property type="entry name" value="P-loop containing nucleoside triphosphate hydrolases"/>
    <property type="match status" value="1"/>
</dbReference>
<keyword evidence="1" id="KW-0234">DNA repair</keyword>
<feature type="coiled-coil region" evidence="2">
    <location>
        <begin position="164"/>
        <end position="212"/>
    </location>
</feature>
<evidence type="ECO:0000313" key="5">
    <source>
        <dbReference type="EMBL" id="CAC5380935.1"/>
    </source>
</evidence>
<dbReference type="EMBL" id="CACVKT020002956">
    <property type="protein sequence ID" value="CAC5380935.1"/>
    <property type="molecule type" value="Genomic_DNA"/>
</dbReference>
<comment type="similarity">
    <text evidence="1">Belongs to the helicase family.</text>
</comment>
<proteinExistence type="inferred from homology"/>
<dbReference type="Proteomes" id="UP000507470">
    <property type="component" value="Unassembled WGS sequence"/>
</dbReference>
<keyword evidence="1" id="KW-0233">DNA recombination</keyword>
<accession>A0A6J8BAL0</accession>
<dbReference type="GO" id="GO:0016787">
    <property type="term" value="F:hydrolase activity"/>
    <property type="evidence" value="ECO:0007669"/>
    <property type="project" value="UniProtKB-KW"/>
</dbReference>
<comment type="catalytic activity">
    <reaction evidence="1">
        <text>ATP + H2O = ADP + phosphate + H(+)</text>
        <dbReference type="Rhea" id="RHEA:13065"/>
        <dbReference type="ChEBI" id="CHEBI:15377"/>
        <dbReference type="ChEBI" id="CHEBI:15378"/>
        <dbReference type="ChEBI" id="CHEBI:30616"/>
        <dbReference type="ChEBI" id="CHEBI:43474"/>
        <dbReference type="ChEBI" id="CHEBI:456216"/>
        <dbReference type="EC" id="5.6.2.3"/>
    </reaction>
</comment>
<feature type="region of interest" description="Disordered" evidence="3">
    <location>
        <begin position="79"/>
        <end position="111"/>
    </location>
</feature>
<gene>
    <name evidence="5" type="ORF">MCOR_16860</name>
</gene>
<protein>
    <recommendedName>
        <fullName evidence="1">ATP-dependent DNA helicase</fullName>
        <ecNumber evidence="1">5.6.2.3</ecNumber>
    </recommendedName>
</protein>
<dbReference type="GO" id="GO:0006310">
    <property type="term" value="P:DNA recombination"/>
    <property type="evidence" value="ECO:0007669"/>
    <property type="project" value="UniProtKB-KW"/>
</dbReference>
<dbReference type="PANTHER" id="PTHR47642">
    <property type="entry name" value="ATP-DEPENDENT DNA HELICASE"/>
    <property type="match status" value="1"/>
</dbReference>
<keyword evidence="1" id="KW-0067">ATP-binding</keyword>
<evidence type="ECO:0000313" key="6">
    <source>
        <dbReference type="Proteomes" id="UP000507470"/>
    </source>
</evidence>
<dbReference type="GO" id="GO:0000723">
    <property type="term" value="P:telomere maintenance"/>
    <property type="evidence" value="ECO:0007669"/>
    <property type="project" value="InterPro"/>
</dbReference>
<evidence type="ECO:0000259" key="4">
    <source>
        <dbReference type="Pfam" id="PF05970"/>
    </source>
</evidence>
<keyword evidence="1" id="KW-0347">Helicase</keyword>
<feature type="compositionally biased region" description="Acidic residues" evidence="3">
    <location>
        <begin position="88"/>
        <end position="106"/>
    </location>
</feature>
<keyword evidence="2" id="KW-0175">Coiled coil</keyword>
<sequence length="599" mass="68930">MSLRRASLGFVFVNTSPPEERPFILKGLELLQLPEDSTEIQCGNIIKRYSYRPFLLKDICLADFASNFDTVKIYKKAKPKGKGKDLPEDNDDDNFEDDPYDTDDHDEGNASLVKLTNGDTIRKRKKKILRYVHYNIEKDCENYYREQLMLFCPWYTENKIIGKCQSFEERYEEVKDDVHQKKGEYEQNAEEIARAENNIQNFDSDNEDAYTDIATCIQHLNNNDADIVEIIDQNNNEDLYVNYDIGQNLGIRQTKADVDLASGNDNHEELLINRMADMEYRKLVQSFNTKQREIFLHILKSVKTLNDHFFIFLSGGAGVGKTKVTRGIYQALQRWFTRRPGDNPDTKYILLTAPTGKAAYLIKGSTIHSAFKIPANQSLTYKSLTSDKLNTLRKDLGHLQVVIIDEVSMLGCNMMNYINFRLQDIMSIRKPFGGVSILAVGDLFQLQPVKDGWIFLHCKKDYGLLASNVWKDNFKIFELTQMMRQKDDQQFAELLNRMREGKQTENDIKILKERTINTADQNYPYSSTHIIYNNHDVNSYNDKMFDLVKFTKITSHASDTVIGDIPDSIKHDILARAPHKAGDAMGLGKVFKTAVSLKN</sequence>
<dbReference type="OrthoDB" id="6154233at2759"/>
<keyword evidence="1" id="KW-0547">Nucleotide-binding</keyword>
<dbReference type="Pfam" id="PF05970">
    <property type="entry name" value="PIF1"/>
    <property type="match status" value="1"/>
</dbReference>
<keyword evidence="6" id="KW-1185">Reference proteome</keyword>
<keyword evidence="1" id="KW-0378">Hydrolase</keyword>
<keyword evidence="1" id="KW-0227">DNA damage</keyword>
<feature type="domain" description="DNA helicase Pif1-like DEAD-box helicase" evidence="4">
    <location>
        <begin position="287"/>
        <end position="506"/>
    </location>
</feature>
<dbReference type="Gene3D" id="3.40.50.300">
    <property type="entry name" value="P-loop containing nucleotide triphosphate hydrolases"/>
    <property type="match status" value="1"/>
</dbReference>
<name>A0A6J8BAL0_MYTCO</name>
<evidence type="ECO:0000256" key="3">
    <source>
        <dbReference type="SAM" id="MobiDB-lite"/>
    </source>
</evidence>
<reference evidence="5 6" key="1">
    <citation type="submission" date="2020-06" db="EMBL/GenBank/DDBJ databases">
        <authorList>
            <person name="Li R."/>
            <person name="Bekaert M."/>
        </authorList>
    </citation>
    <scope>NUCLEOTIDE SEQUENCE [LARGE SCALE GENOMIC DNA]</scope>
    <source>
        <strain evidence="6">wild</strain>
    </source>
</reference>
<dbReference type="GO" id="GO:0043139">
    <property type="term" value="F:5'-3' DNA helicase activity"/>
    <property type="evidence" value="ECO:0007669"/>
    <property type="project" value="UniProtKB-EC"/>
</dbReference>
<comment type="cofactor">
    <cofactor evidence="1">
        <name>Mg(2+)</name>
        <dbReference type="ChEBI" id="CHEBI:18420"/>
    </cofactor>
</comment>
<dbReference type="PANTHER" id="PTHR47642:SF8">
    <property type="entry name" value="ATP-DEPENDENT DNA HELICASE"/>
    <property type="match status" value="1"/>
</dbReference>
<dbReference type="AlphaFoldDB" id="A0A6J8BAL0"/>
<dbReference type="InterPro" id="IPR051055">
    <property type="entry name" value="PIF1_helicase"/>
</dbReference>
<dbReference type="InterPro" id="IPR010285">
    <property type="entry name" value="DNA_helicase_pif1-like_DEAD"/>
</dbReference>
<dbReference type="GO" id="GO:0005524">
    <property type="term" value="F:ATP binding"/>
    <property type="evidence" value="ECO:0007669"/>
    <property type="project" value="UniProtKB-KW"/>
</dbReference>